<dbReference type="AlphaFoldDB" id="A0A839NHF8"/>
<name>A0A839NHF8_9MICO</name>
<comment type="caution">
    <text evidence="1">The sequence shown here is derived from an EMBL/GenBank/DDBJ whole genome shotgun (WGS) entry which is preliminary data.</text>
</comment>
<accession>A0A839NHF8</accession>
<proteinExistence type="predicted"/>
<organism evidence="1 2">
    <name type="scientific">Flexivirga oryzae</name>
    <dbReference type="NCBI Taxonomy" id="1794944"/>
    <lineage>
        <taxon>Bacteria</taxon>
        <taxon>Bacillati</taxon>
        <taxon>Actinomycetota</taxon>
        <taxon>Actinomycetes</taxon>
        <taxon>Micrococcales</taxon>
        <taxon>Dermacoccaceae</taxon>
        <taxon>Flexivirga</taxon>
    </lineage>
</organism>
<gene>
    <name evidence="1" type="ORF">FHU39_004137</name>
</gene>
<dbReference type="Proteomes" id="UP000559182">
    <property type="component" value="Unassembled WGS sequence"/>
</dbReference>
<reference evidence="1 2" key="1">
    <citation type="submission" date="2020-08" db="EMBL/GenBank/DDBJ databases">
        <title>Sequencing the genomes of 1000 actinobacteria strains.</title>
        <authorList>
            <person name="Klenk H.-P."/>
        </authorList>
    </citation>
    <scope>NUCLEOTIDE SEQUENCE [LARGE SCALE GENOMIC DNA]</scope>
    <source>
        <strain evidence="1 2">DSM 105369</strain>
    </source>
</reference>
<evidence type="ECO:0000313" key="1">
    <source>
        <dbReference type="EMBL" id="MBB2894101.1"/>
    </source>
</evidence>
<keyword evidence="2" id="KW-1185">Reference proteome</keyword>
<sequence>MAHGDDDPLWQDLREMWQTLDPPPDDLNAKVLAAIAVEDLDREYELLHLVESSAELAGTRAAGSDTSGLVRAMTIEFSHDEISVLLRVGGLDDGRRRIDGWIAPACGTAVVMRGDNRSWRAAIDESGRFEFGSLPPGRVRLWLEGAERSFTTTMFEI</sequence>
<dbReference type="EMBL" id="JACHVQ010000004">
    <property type="protein sequence ID" value="MBB2894101.1"/>
    <property type="molecule type" value="Genomic_DNA"/>
</dbReference>
<evidence type="ECO:0008006" key="3">
    <source>
        <dbReference type="Google" id="ProtNLM"/>
    </source>
</evidence>
<dbReference type="RefSeq" id="WP_183322551.1">
    <property type="nucleotide sequence ID" value="NZ_JACHVQ010000004.1"/>
</dbReference>
<protein>
    <recommendedName>
        <fullName evidence="3">Carboxypeptidase regulatory-like domain-containing protein</fullName>
    </recommendedName>
</protein>
<evidence type="ECO:0000313" key="2">
    <source>
        <dbReference type="Proteomes" id="UP000559182"/>
    </source>
</evidence>